<evidence type="ECO:0000313" key="4">
    <source>
        <dbReference type="Proteomes" id="UP000283509"/>
    </source>
</evidence>
<keyword evidence="4" id="KW-1185">Reference proteome</keyword>
<protein>
    <recommendedName>
        <fullName evidence="2">SPT2 homolog N-terminal domain-containing protein</fullName>
    </recommendedName>
</protein>
<comment type="caution">
    <text evidence="3">The sequence shown here is derived from an EMBL/GenBank/DDBJ whole genome shotgun (WGS) entry which is preliminary data.</text>
</comment>
<evidence type="ECO:0000256" key="1">
    <source>
        <dbReference type="SAM" id="Coils"/>
    </source>
</evidence>
<accession>A0A3R7MHW8</accession>
<dbReference type="Proteomes" id="UP000283509">
    <property type="component" value="Unassembled WGS sequence"/>
</dbReference>
<evidence type="ECO:0000259" key="2">
    <source>
        <dbReference type="Pfam" id="PF22878"/>
    </source>
</evidence>
<organism evidence="3 4">
    <name type="scientific">Penaeus vannamei</name>
    <name type="common">Whiteleg shrimp</name>
    <name type="synonym">Litopenaeus vannamei</name>
    <dbReference type="NCBI Taxonomy" id="6689"/>
    <lineage>
        <taxon>Eukaryota</taxon>
        <taxon>Metazoa</taxon>
        <taxon>Ecdysozoa</taxon>
        <taxon>Arthropoda</taxon>
        <taxon>Crustacea</taxon>
        <taxon>Multicrustacea</taxon>
        <taxon>Malacostraca</taxon>
        <taxon>Eumalacostraca</taxon>
        <taxon>Eucarida</taxon>
        <taxon>Decapoda</taxon>
        <taxon>Dendrobranchiata</taxon>
        <taxon>Penaeoidea</taxon>
        <taxon>Penaeidae</taxon>
        <taxon>Penaeus</taxon>
    </lineage>
</organism>
<dbReference type="STRING" id="6689.A0A3R7MHW8"/>
<evidence type="ECO:0000313" key="3">
    <source>
        <dbReference type="EMBL" id="ROT76990.1"/>
    </source>
</evidence>
<dbReference type="EMBL" id="QCYY01001581">
    <property type="protein sequence ID" value="ROT76990.1"/>
    <property type="molecule type" value="Genomic_DNA"/>
</dbReference>
<dbReference type="OrthoDB" id="6259853at2759"/>
<reference evidence="3 4" key="1">
    <citation type="submission" date="2018-04" db="EMBL/GenBank/DDBJ databases">
        <authorList>
            <person name="Zhang X."/>
            <person name="Yuan J."/>
            <person name="Li F."/>
            <person name="Xiang J."/>
        </authorList>
    </citation>
    <scope>NUCLEOTIDE SEQUENCE [LARGE SCALE GENOMIC DNA]</scope>
    <source>
        <tissue evidence="3">Muscle</tissue>
    </source>
</reference>
<sequence>MDFSYLLELAKDNDQNNKKEISKSRFSTKVSAAKKLDRPSPKVGAIKALLEKKEEKKRKENEEFKKKRDNLLALRAQDRKANKRVNAMINRTKGACKAVLDDAKDITTARGEEQCDEDDYGYESAMSQQIFSKLADRYANMPEDDKLKFVKRSKGSIDDLKSNLIA</sequence>
<dbReference type="AlphaFoldDB" id="A0A3R7MHW8"/>
<dbReference type="Pfam" id="PF22878">
    <property type="entry name" value="SPT2_N"/>
    <property type="match status" value="1"/>
</dbReference>
<keyword evidence="1" id="KW-0175">Coiled coil</keyword>
<name>A0A3R7MHW8_PENVA</name>
<feature type="coiled-coil region" evidence="1">
    <location>
        <begin position="43"/>
        <end position="77"/>
    </location>
</feature>
<gene>
    <name evidence="3" type="ORF">C7M84_004387</name>
</gene>
<proteinExistence type="predicted"/>
<feature type="domain" description="SPT2 homolog N-terminal" evidence="2">
    <location>
        <begin position="1"/>
        <end position="93"/>
    </location>
</feature>
<reference evidence="3 4" key="2">
    <citation type="submission" date="2019-01" db="EMBL/GenBank/DDBJ databases">
        <title>The decoding of complex shrimp genome reveals the adaptation for benthos swimmer, frequently molting mechanism and breeding impact on genome.</title>
        <authorList>
            <person name="Sun Y."/>
            <person name="Gao Y."/>
            <person name="Yu Y."/>
        </authorList>
    </citation>
    <scope>NUCLEOTIDE SEQUENCE [LARGE SCALE GENOMIC DNA]</scope>
    <source>
        <tissue evidence="3">Muscle</tissue>
    </source>
</reference>
<dbReference type="InterPro" id="IPR054552">
    <property type="entry name" value="SPT2_N"/>
</dbReference>